<dbReference type="EMBL" id="AEYI02002176">
    <property type="protein sequence ID" value="KFG29386.1"/>
    <property type="molecule type" value="Genomic_DNA"/>
</dbReference>
<feature type="region of interest" description="Disordered" evidence="1">
    <location>
        <begin position="166"/>
        <end position="228"/>
    </location>
</feature>
<feature type="region of interest" description="Disordered" evidence="1">
    <location>
        <begin position="14"/>
        <end position="94"/>
    </location>
</feature>
<comment type="caution">
    <text evidence="2">The sequence shown here is derived from an EMBL/GenBank/DDBJ whole genome shotgun (WGS) entry which is preliminary data.</text>
</comment>
<evidence type="ECO:0000313" key="2">
    <source>
        <dbReference type="EMBL" id="KFG29386.1"/>
    </source>
</evidence>
<name>A0A086JB68_TOXGO</name>
<evidence type="ECO:0000313" key="3">
    <source>
        <dbReference type="Proteomes" id="UP000028828"/>
    </source>
</evidence>
<protein>
    <submittedName>
        <fullName evidence="2">Uncharacterized protein</fullName>
    </submittedName>
</protein>
<feature type="compositionally biased region" description="Basic and acidic residues" evidence="1">
    <location>
        <begin position="34"/>
        <end position="94"/>
    </location>
</feature>
<reference evidence="2 3" key="1">
    <citation type="submission" date="2014-03" db="EMBL/GenBank/DDBJ databases">
        <authorList>
            <person name="Sibley D."/>
            <person name="Venepally P."/>
            <person name="Karamycheva S."/>
            <person name="Hadjithomas M."/>
            <person name="Khan A."/>
            <person name="Brunk B."/>
            <person name="Roos D."/>
            <person name="Caler E."/>
            <person name="Lorenzi H."/>
        </authorList>
    </citation>
    <scope>NUCLEOTIDE SEQUENCE [LARGE SCALE GENOMIC DNA]</scope>
    <source>
        <strain evidence="3">p89</strain>
    </source>
</reference>
<feature type="compositionally biased region" description="Polar residues" evidence="1">
    <location>
        <begin position="206"/>
        <end position="216"/>
    </location>
</feature>
<feature type="compositionally biased region" description="Polar residues" evidence="1">
    <location>
        <begin position="18"/>
        <end position="31"/>
    </location>
</feature>
<gene>
    <name evidence="2" type="ORF">TGP89_258622</name>
</gene>
<accession>A0A086JB68</accession>
<feature type="region of interest" description="Disordered" evidence="1">
    <location>
        <begin position="313"/>
        <end position="337"/>
    </location>
</feature>
<proteinExistence type="predicted"/>
<evidence type="ECO:0000256" key="1">
    <source>
        <dbReference type="SAM" id="MobiDB-lite"/>
    </source>
</evidence>
<sequence length="356" mass="39937">MVLSDVAVILIDTEEELSNSSHVPVSTSLNPPSDGDRGEQEKPHRSRDSGRPNEIRATENAESKEMNSQTVHDDEKESAELAPEEPKRQVKASLEEDRVDDIHVEKVQYRELRALQKHQEDHLAMLINQVRQQQEELAARSRLLEEQHQELILMREHFIQITARSRLPDAKGTKPSNNVAPEDSSLVVPDSNDKKKESNGEDAAQRTASLGLTQILQPGGRRQLQGPAEMNNMPIQGYICKVIGHPCSHDEECCEDMMCTQPSFIRTEPQRPDSRGTCQRPANVAGFPSTPAWMIGHDEIPTGTMFFGDHVGATSGDHGPRRNSNLSRGFMNRLRVPPNSRMLGNEIDSIEVKERR</sequence>
<organism evidence="2 3">
    <name type="scientific">Toxoplasma gondii p89</name>
    <dbReference type="NCBI Taxonomy" id="943119"/>
    <lineage>
        <taxon>Eukaryota</taxon>
        <taxon>Sar</taxon>
        <taxon>Alveolata</taxon>
        <taxon>Apicomplexa</taxon>
        <taxon>Conoidasida</taxon>
        <taxon>Coccidia</taxon>
        <taxon>Eucoccidiorida</taxon>
        <taxon>Eimeriorina</taxon>
        <taxon>Sarcocystidae</taxon>
        <taxon>Toxoplasma</taxon>
    </lineage>
</organism>
<dbReference type="AlphaFoldDB" id="A0A086JB68"/>
<dbReference type="OrthoDB" id="333926at2759"/>
<dbReference type="VEuPathDB" id="ToxoDB:TGP89_258622"/>
<dbReference type="Proteomes" id="UP000028828">
    <property type="component" value="Unassembled WGS sequence"/>
</dbReference>